<keyword evidence="5 6" id="KW-0472">Membrane</keyword>
<evidence type="ECO:0000256" key="5">
    <source>
        <dbReference type="ARBA" id="ARBA00023136"/>
    </source>
</evidence>
<name>A0A7M1SWU6_9MICO</name>
<evidence type="ECO:0000256" key="2">
    <source>
        <dbReference type="ARBA" id="ARBA00022448"/>
    </source>
</evidence>
<gene>
    <name evidence="9" type="ORF">IM660_07295</name>
</gene>
<feature type="transmembrane region" description="Helical" evidence="6">
    <location>
        <begin position="132"/>
        <end position="159"/>
    </location>
</feature>
<feature type="compositionally biased region" description="Basic residues" evidence="7">
    <location>
        <begin position="211"/>
        <end position="222"/>
    </location>
</feature>
<dbReference type="InterPro" id="IPR051204">
    <property type="entry name" value="ABC_transp_perm/SBD"/>
</dbReference>
<dbReference type="AlphaFoldDB" id="A0A7M1SWU6"/>
<dbReference type="PANTHER" id="PTHR30177">
    <property type="entry name" value="GLYCINE BETAINE/L-PROLINE TRANSPORT SYSTEM PERMEASE PROTEIN PROW"/>
    <property type="match status" value="1"/>
</dbReference>
<keyword evidence="4 6" id="KW-1133">Transmembrane helix</keyword>
<evidence type="ECO:0000256" key="4">
    <source>
        <dbReference type="ARBA" id="ARBA00022989"/>
    </source>
</evidence>
<evidence type="ECO:0000259" key="8">
    <source>
        <dbReference type="PROSITE" id="PS50928"/>
    </source>
</evidence>
<dbReference type="InterPro" id="IPR000515">
    <property type="entry name" value="MetI-like"/>
</dbReference>
<feature type="region of interest" description="Disordered" evidence="7">
    <location>
        <begin position="210"/>
        <end position="229"/>
    </location>
</feature>
<evidence type="ECO:0000256" key="6">
    <source>
        <dbReference type="RuleBase" id="RU363032"/>
    </source>
</evidence>
<keyword evidence="3 6" id="KW-0812">Transmembrane</keyword>
<dbReference type="Pfam" id="PF00528">
    <property type="entry name" value="BPD_transp_1"/>
    <property type="match status" value="1"/>
</dbReference>
<organism evidence="9 10">
    <name type="scientific">Ruania alkalisoli</name>
    <dbReference type="NCBI Taxonomy" id="2779775"/>
    <lineage>
        <taxon>Bacteria</taxon>
        <taxon>Bacillati</taxon>
        <taxon>Actinomycetota</taxon>
        <taxon>Actinomycetes</taxon>
        <taxon>Micrococcales</taxon>
        <taxon>Ruaniaceae</taxon>
        <taxon>Ruania</taxon>
    </lineage>
</organism>
<feature type="transmembrane region" description="Helical" evidence="6">
    <location>
        <begin position="81"/>
        <end position="99"/>
    </location>
</feature>
<keyword evidence="10" id="KW-1185">Reference proteome</keyword>
<dbReference type="GO" id="GO:0031460">
    <property type="term" value="P:glycine betaine transport"/>
    <property type="evidence" value="ECO:0007669"/>
    <property type="project" value="TreeGrafter"/>
</dbReference>
<protein>
    <submittedName>
        <fullName evidence="9">ABC transporter permease</fullName>
    </submittedName>
</protein>
<proteinExistence type="inferred from homology"/>
<keyword evidence="2 6" id="KW-0813">Transport</keyword>
<comment type="similarity">
    <text evidence="6">Belongs to the binding-protein-dependent transport system permease family.</text>
</comment>
<feature type="domain" description="ABC transmembrane type-1" evidence="8">
    <location>
        <begin position="15"/>
        <end position="197"/>
    </location>
</feature>
<evidence type="ECO:0000256" key="3">
    <source>
        <dbReference type="ARBA" id="ARBA00022692"/>
    </source>
</evidence>
<evidence type="ECO:0000256" key="1">
    <source>
        <dbReference type="ARBA" id="ARBA00004141"/>
    </source>
</evidence>
<dbReference type="KEGG" id="halt:IM660_07295"/>
<evidence type="ECO:0000313" key="9">
    <source>
        <dbReference type="EMBL" id="QOR72039.1"/>
    </source>
</evidence>
<feature type="transmembrane region" description="Helical" evidence="6">
    <location>
        <begin position="179"/>
        <end position="204"/>
    </location>
</feature>
<evidence type="ECO:0000256" key="7">
    <source>
        <dbReference type="SAM" id="MobiDB-lite"/>
    </source>
</evidence>
<dbReference type="CDD" id="cd06261">
    <property type="entry name" value="TM_PBP2"/>
    <property type="match status" value="1"/>
</dbReference>
<reference evidence="9 10" key="1">
    <citation type="submission" date="2020-10" db="EMBL/GenBank/DDBJ databases">
        <title>Haloactinobacterium sp. RN3S43, a bacterium isolated from saline soil.</title>
        <authorList>
            <person name="Sun J.-Q."/>
        </authorList>
    </citation>
    <scope>NUCLEOTIDE SEQUENCE [LARGE SCALE GENOMIC DNA]</scope>
    <source>
        <strain evidence="9 10">RN3S43</strain>
    </source>
</reference>
<feature type="transmembrane region" description="Helical" evidence="6">
    <location>
        <begin position="53"/>
        <end position="75"/>
    </location>
</feature>
<dbReference type="Proteomes" id="UP000593758">
    <property type="component" value="Chromosome"/>
</dbReference>
<dbReference type="Gene3D" id="1.10.3720.10">
    <property type="entry name" value="MetI-like"/>
    <property type="match status" value="1"/>
</dbReference>
<feature type="transmembrane region" description="Helical" evidence="6">
    <location>
        <begin position="20"/>
        <end position="41"/>
    </location>
</feature>
<dbReference type="GO" id="GO:0055085">
    <property type="term" value="P:transmembrane transport"/>
    <property type="evidence" value="ECO:0007669"/>
    <property type="project" value="InterPro"/>
</dbReference>
<dbReference type="SUPFAM" id="SSF161098">
    <property type="entry name" value="MetI-like"/>
    <property type="match status" value="1"/>
</dbReference>
<accession>A0A7M1SWU6</accession>
<dbReference type="PANTHER" id="PTHR30177:SF4">
    <property type="entry name" value="OSMOPROTECTANT IMPORT PERMEASE PROTEIN OSMW"/>
    <property type="match status" value="1"/>
</dbReference>
<dbReference type="InterPro" id="IPR035906">
    <property type="entry name" value="MetI-like_sf"/>
</dbReference>
<dbReference type="EMBL" id="CP063169">
    <property type="protein sequence ID" value="QOR72039.1"/>
    <property type="molecule type" value="Genomic_DNA"/>
</dbReference>
<dbReference type="PROSITE" id="PS50928">
    <property type="entry name" value="ABC_TM1"/>
    <property type="match status" value="1"/>
</dbReference>
<comment type="subcellular location">
    <subcellularLocation>
        <location evidence="6">Cell membrane</location>
        <topology evidence="6">Multi-pass membrane protein</topology>
    </subcellularLocation>
    <subcellularLocation>
        <location evidence="1">Membrane</location>
        <topology evidence="1">Multi-pass membrane protein</topology>
    </subcellularLocation>
</comment>
<evidence type="ECO:0000313" key="10">
    <source>
        <dbReference type="Proteomes" id="UP000593758"/>
    </source>
</evidence>
<dbReference type="GO" id="GO:0005886">
    <property type="term" value="C:plasma membrane"/>
    <property type="evidence" value="ECO:0007669"/>
    <property type="project" value="UniProtKB-SubCell"/>
</dbReference>
<sequence>MTWLARNLDLVLELTLEHLWLSLLPIVAGLIIAVPLGQLAWRQQWLRGPMLSLVGLLYTIPSLALFVLLPPILGIGYLSRANLIVALTIYAVALMTRFASDAFASVDSHVRQAAVAMGYDGWRRFWAVDLPLAGPVLLAGLRVVAVSTVSLVTVGVLVGIRSLGFLFTDGLQRNIPVEILTGIVMTVVTALALDALLVLLGRWLMPWSRSGRGRAPARRRRPGRTEVAR</sequence>
<dbReference type="RefSeq" id="WP_193498685.1">
    <property type="nucleotide sequence ID" value="NZ_CP063169.1"/>
</dbReference>